<evidence type="ECO:0000313" key="2">
    <source>
        <dbReference type="EMBL" id="GED07750.1"/>
    </source>
</evidence>
<dbReference type="AlphaFoldDB" id="A0A4Y4DWG1"/>
<evidence type="ECO:0000313" key="3">
    <source>
        <dbReference type="Proteomes" id="UP000316612"/>
    </source>
</evidence>
<reference evidence="2 3" key="1">
    <citation type="submission" date="2019-06" db="EMBL/GenBank/DDBJ databases">
        <title>Whole genome shotgun sequence of Glutamicibacter uratoxydans NBRC 15515.</title>
        <authorList>
            <person name="Hosoyama A."/>
            <person name="Uohara A."/>
            <person name="Ohji S."/>
            <person name="Ichikawa N."/>
        </authorList>
    </citation>
    <scope>NUCLEOTIDE SEQUENCE [LARGE SCALE GENOMIC DNA]</scope>
    <source>
        <strain evidence="2 3">NBRC 15515</strain>
    </source>
</reference>
<accession>A0A4Y4DWG1</accession>
<keyword evidence="1" id="KW-0812">Transmembrane</keyword>
<keyword evidence="3" id="KW-1185">Reference proteome</keyword>
<feature type="transmembrane region" description="Helical" evidence="1">
    <location>
        <begin position="7"/>
        <end position="29"/>
    </location>
</feature>
<dbReference type="EMBL" id="BJNY01000026">
    <property type="protein sequence ID" value="GED07750.1"/>
    <property type="molecule type" value="Genomic_DNA"/>
</dbReference>
<dbReference type="RefSeq" id="WP_141367169.1">
    <property type="nucleotide sequence ID" value="NZ_BAAAJL010000014.1"/>
</dbReference>
<dbReference type="Proteomes" id="UP000316612">
    <property type="component" value="Unassembled WGS sequence"/>
</dbReference>
<sequence>MKMSFTAWCVTAIIAAGLAFFGLSLFAYFSGQNSLIFIGMGIFMAIVMTSTSLIAQRQNRAKKEQVK</sequence>
<feature type="transmembrane region" description="Helical" evidence="1">
    <location>
        <begin position="35"/>
        <end position="55"/>
    </location>
</feature>
<proteinExistence type="predicted"/>
<organism evidence="2 3">
    <name type="scientific">Glutamicibacter uratoxydans</name>
    <name type="common">Arthrobacter uratoxydans</name>
    <dbReference type="NCBI Taxonomy" id="43667"/>
    <lineage>
        <taxon>Bacteria</taxon>
        <taxon>Bacillati</taxon>
        <taxon>Actinomycetota</taxon>
        <taxon>Actinomycetes</taxon>
        <taxon>Micrococcales</taxon>
        <taxon>Micrococcaceae</taxon>
        <taxon>Glutamicibacter</taxon>
    </lineage>
</organism>
<name>A0A4Y4DWG1_GLUUR</name>
<protein>
    <submittedName>
        <fullName evidence="2">Uncharacterized protein</fullName>
    </submittedName>
</protein>
<comment type="caution">
    <text evidence="2">The sequence shown here is derived from an EMBL/GenBank/DDBJ whole genome shotgun (WGS) entry which is preliminary data.</text>
</comment>
<gene>
    <name evidence="2" type="ORF">AUR04nite_32820</name>
</gene>
<evidence type="ECO:0000256" key="1">
    <source>
        <dbReference type="SAM" id="Phobius"/>
    </source>
</evidence>
<keyword evidence="1" id="KW-0472">Membrane</keyword>
<dbReference type="OrthoDB" id="4955172at2"/>
<keyword evidence="1" id="KW-1133">Transmembrane helix</keyword>